<gene>
    <name evidence="3" type="ORF">EZ428_02260</name>
</gene>
<keyword evidence="1" id="KW-0479">Metal-binding</keyword>
<reference evidence="3 4" key="1">
    <citation type="submission" date="2019-02" db="EMBL/GenBank/DDBJ databases">
        <title>Pedobacter sp. RP-1-13 sp. nov., isolated from Arctic soil.</title>
        <authorList>
            <person name="Dahal R.H."/>
        </authorList>
    </citation>
    <scope>NUCLEOTIDE SEQUENCE [LARGE SCALE GENOMIC DNA]</scope>
    <source>
        <strain evidence="3 4">RP-1-13</strain>
    </source>
</reference>
<organism evidence="3 4">
    <name type="scientific">Pedobacter frigiditerrae</name>
    <dbReference type="NCBI Taxonomy" id="2530452"/>
    <lineage>
        <taxon>Bacteria</taxon>
        <taxon>Pseudomonadati</taxon>
        <taxon>Bacteroidota</taxon>
        <taxon>Sphingobacteriia</taxon>
        <taxon>Sphingobacteriales</taxon>
        <taxon>Sphingobacteriaceae</taxon>
        <taxon>Pedobacter</taxon>
    </lineage>
</organism>
<sequence>MELNTNVLDKSEPIINNWRLSSETILPQQINQKKNEDTGYDIYPYHSLGSGKINNGYASLVNWIIEQKTVRIDGFNGVFWNVVQTAIDDELTKKGITVKWTYLADHLKDSQDIERLVTPFLGEAKSVWGTKTNLQISDFFNTAQLSSLPVDQKYEVNIAMGVGAALLNWDSPLVYLEIPKNEIQYRFRAGAITNIGADEIDGAAEAYKRSYFVDWVVLNNHKQNILNEISIVADAQWKESINWAFNADVQQGLKEMSQSVFRVRPWFEAGAWGGHWMQEKIEGLNKDEVNYAWSFELIVPENGVLFESDGNLLEVPFDLLMYQQASAVLGKHEPIFGTEFPIRFDFLDTFDGGNLSIQCHPSLDYIRKEFGENITQDETYYILDCKDDAKVYLGFQEDIDPKAFEKELAYSQEESKEIDITKYVQELAAHKHDLFLIPNGTVHSAGANNLVLEISATPYIFTFKMYDWMRMGLDGHPRPINIDHALKNLKFERKGEKVKNELIAKPKVIESGANYEIIHLPTHEAHFYDVHRIEFDEQVSITTANVCHILMLVEGSEVTVETLDGTKMNFNYAETFVIPAAAKSYTILNNGKGRAKVVKAFVKDNANLLV</sequence>
<accession>A0A4R0N1R4</accession>
<evidence type="ECO:0000313" key="3">
    <source>
        <dbReference type="EMBL" id="TCC93615.1"/>
    </source>
</evidence>
<name>A0A4R0N1R4_9SPHI</name>
<dbReference type="EMBL" id="SJSK01000001">
    <property type="protein sequence ID" value="TCC93615.1"/>
    <property type="molecule type" value="Genomic_DNA"/>
</dbReference>
<dbReference type="RefSeq" id="WP_131551481.1">
    <property type="nucleotide sequence ID" value="NZ_SJSK01000001.1"/>
</dbReference>
<dbReference type="GO" id="GO:0046872">
    <property type="term" value="F:metal ion binding"/>
    <property type="evidence" value="ECO:0007669"/>
    <property type="project" value="UniProtKB-KW"/>
</dbReference>
<protein>
    <recommendedName>
        <fullName evidence="5">Mannose-6-phosphate isomerase, class I</fullName>
    </recommendedName>
</protein>
<proteinExistence type="predicted"/>
<keyword evidence="2" id="KW-0862">Zinc</keyword>
<dbReference type="InterPro" id="IPR014710">
    <property type="entry name" value="RmlC-like_jellyroll"/>
</dbReference>
<dbReference type="SUPFAM" id="SSF51182">
    <property type="entry name" value="RmlC-like cupins"/>
    <property type="match status" value="1"/>
</dbReference>
<dbReference type="PANTHER" id="PTHR42742">
    <property type="entry name" value="TRANSCRIPTIONAL REPRESSOR MPRA"/>
    <property type="match status" value="1"/>
</dbReference>
<dbReference type="InterPro" id="IPR011051">
    <property type="entry name" value="RmlC_Cupin_sf"/>
</dbReference>
<dbReference type="Gene3D" id="2.60.120.10">
    <property type="entry name" value="Jelly Rolls"/>
    <property type="match status" value="2"/>
</dbReference>
<dbReference type="AlphaFoldDB" id="A0A4R0N1R4"/>
<evidence type="ECO:0000256" key="2">
    <source>
        <dbReference type="ARBA" id="ARBA00022833"/>
    </source>
</evidence>
<evidence type="ECO:0000256" key="1">
    <source>
        <dbReference type="ARBA" id="ARBA00022723"/>
    </source>
</evidence>
<evidence type="ECO:0000313" key="4">
    <source>
        <dbReference type="Proteomes" id="UP000292884"/>
    </source>
</evidence>
<comment type="caution">
    <text evidence="3">The sequence shown here is derived from an EMBL/GenBank/DDBJ whole genome shotgun (WGS) entry which is preliminary data.</text>
</comment>
<dbReference type="CDD" id="cd07010">
    <property type="entry name" value="cupin_PMI_type_I_N_bac"/>
    <property type="match status" value="1"/>
</dbReference>
<dbReference type="InterPro" id="IPR051804">
    <property type="entry name" value="Carb_Metab_Reg_Kinase/Isom"/>
</dbReference>
<evidence type="ECO:0008006" key="5">
    <source>
        <dbReference type="Google" id="ProtNLM"/>
    </source>
</evidence>
<keyword evidence="4" id="KW-1185">Reference proteome</keyword>
<dbReference type="OrthoDB" id="9808275at2"/>
<dbReference type="PANTHER" id="PTHR42742:SF3">
    <property type="entry name" value="FRUCTOKINASE"/>
    <property type="match status" value="1"/>
</dbReference>
<dbReference type="Proteomes" id="UP000292884">
    <property type="component" value="Unassembled WGS sequence"/>
</dbReference>